<dbReference type="SMART" id="SM00240">
    <property type="entry name" value="FHA"/>
    <property type="match status" value="1"/>
</dbReference>
<feature type="region of interest" description="Disordered" evidence="8">
    <location>
        <begin position="462"/>
        <end position="524"/>
    </location>
</feature>
<dbReference type="InterPro" id="IPR008984">
    <property type="entry name" value="SMAD_FHA_dom_sf"/>
</dbReference>
<proteinExistence type="inferred from homology"/>
<dbReference type="Pfam" id="PF16508">
    <property type="entry name" value="NIBRIN_BRCT_II"/>
    <property type="match status" value="1"/>
</dbReference>
<evidence type="ECO:0000256" key="1">
    <source>
        <dbReference type="ARBA" id="ARBA00004123"/>
    </source>
</evidence>
<evidence type="ECO:0000256" key="3">
    <source>
        <dbReference type="ARBA" id="ARBA00022454"/>
    </source>
</evidence>
<gene>
    <name evidence="10" type="ORF">GSTUAT00004114001</name>
</gene>
<dbReference type="Proteomes" id="UP001412239">
    <property type="component" value="Unassembled WGS sequence"/>
</dbReference>
<feature type="compositionally biased region" description="Basic residues" evidence="8">
    <location>
        <begin position="405"/>
        <end position="415"/>
    </location>
</feature>
<dbReference type="GO" id="GO:0007095">
    <property type="term" value="P:mitotic G2 DNA damage checkpoint signaling"/>
    <property type="evidence" value="ECO:0007669"/>
    <property type="project" value="InterPro"/>
</dbReference>
<feature type="region of interest" description="Disordered" evidence="8">
    <location>
        <begin position="695"/>
        <end position="810"/>
    </location>
</feature>
<feature type="region of interest" description="Disordered" evidence="8">
    <location>
        <begin position="346"/>
        <end position="417"/>
    </location>
</feature>
<feature type="domain" description="FHA" evidence="9">
    <location>
        <begin position="24"/>
        <end position="88"/>
    </location>
</feature>
<protein>
    <recommendedName>
        <fullName evidence="9">FHA domain-containing protein</fullName>
    </recommendedName>
</protein>
<keyword evidence="5" id="KW-0234">DNA repair</keyword>
<dbReference type="Gene3D" id="3.40.50.10190">
    <property type="entry name" value="BRCT domain"/>
    <property type="match status" value="1"/>
</dbReference>
<comment type="similarity">
    <text evidence="7">Belongs to the Nibrin family.</text>
</comment>
<dbReference type="SUPFAM" id="SSF49879">
    <property type="entry name" value="SMAD/FHA domain"/>
    <property type="match status" value="1"/>
</dbReference>
<dbReference type="InterPro" id="IPR040227">
    <property type="entry name" value="Nibrin-rel"/>
</dbReference>
<evidence type="ECO:0000313" key="11">
    <source>
        <dbReference type="Proteomes" id="UP001412239"/>
    </source>
</evidence>
<dbReference type="PANTHER" id="PTHR12162:SF0">
    <property type="entry name" value="NIBRIN"/>
    <property type="match status" value="1"/>
</dbReference>
<accession>A0A292PXC7</accession>
<organism evidence="10 11">
    <name type="scientific">Tuber aestivum</name>
    <name type="common">summer truffle</name>
    <dbReference type="NCBI Taxonomy" id="59557"/>
    <lineage>
        <taxon>Eukaryota</taxon>
        <taxon>Fungi</taxon>
        <taxon>Dikarya</taxon>
        <taxon>Ascomycota</taxon>
        <taxon>Pezizomycotina</taxon>
        <taxon>Pezizomycetes</taxon>
        <taxon>Pezizales</taxon>
        <taxon>Tuberaceae</taxon>
        <taxon>Tuber</taxon>
    </lineage>
</organism>
<dbReference type="InterPro" id="IPR036420">
    <property type="entry name" value="BRCT_dom_sf"/>
</dbReference>
<dbReference type="PROSITE" id="PS50006">
    <property type="entry name" value="FHA_DOMAIN"/>
    <property type="match status" value="1"/>
</dbReference>
<feature type="region of interest" description="Disordered" evidence="8">
    <location>
        <begin position="539"/>
        <end position="581"/>
    </location>
</feature>
<keyword evidence="6" id="KW-0539">Nucleus</keyword>
<evidence type="ECO:0000256" key="2">
    <source>
        <dbReference type="ARBA" id="ARBA00004286"/>
    </source>
</evidence>
<evidence type="ECO:0000256" key="7">
    <source>
        <dbReference type="ARBA" id="ARBA00044757"/>
    </source>
</evidence>
<keyword evidence="3" id="KW-0158">Chromosome</keyword>
<evidence type="ECO:0000313" key="10">
    <source>
        <dbReference type="EMBL" id="CUS11784.1"/>
    </source>
</evidence>
<evidence type="ECO:0000256" key="4">
    <source>
        <dbReference type="ARBA" id="ARBA00022763"/>
    </source>
</evidence>
<dbReference type="GO" id="GO:0003684">
    <property type="term" value="F:damaged DNA binding"/>
    <property type="evidence" value="ECO:0007669"/>
    <property type="project" value="TreeGrafter"/>
</dbReference>
<comment type="subcellular location">
    <subcellularLocation>
        <location evidence="2">Chromosome</location>
    </subcellularLocation>
    <subcellularLocation>
        <location evidence="1">Nucleus</location>
    </subcellularLocation>
</comment>
<dbReference type="GO" id="GO:0005694">
    <property type="term" value="C:chromosome"/>
    <property type="evidence" value="ECO:0007669"/>
    <property type="project" value="UniProtKB-SubCell"/>
</dbReference>
<dbReference type="InterPro" id="IPR000253">
    <property type="entry name" value="FHA_dom"/>
</dbReference>
<dbReference type="Gene3D" id="2.60.200.20">
    <property type="match status" value="1"/>
</dbReference>
<keyword evidence="4" id="KW-0227">DNA damage</keyword>
<feature type="compositionally biased region" description="Polar residues" evidence="8">
    <location>
        <begin position="357"/>
        <end position="377"/>
    </location>
</feature>
<name>A0A292PXC7_9PEZI</name>
<feature type="compositionally biased region" description="Polar residues" evidence="8">
    <location>
        <begin position="742"/>
        <end position="767"/>
    </location>
</feature>
<keyword evidence="11" id="KW-1185">Reference proteome</keyword>
<dbReference type="Pfam" id="PF00498">
    <property type="entry name" value="FHA"/>
    <property type="match status" value="1"/>
</dbReference>
<dbReference type="SUPFAM" id="SSF52113">
    <property type="entry name" value="BRCT domain"/>
    <property type="match status" value="1"/>
</dbReference>
<sequence>MWFIECEGEVLGGRRLWLRPNQRFAIGRTPSQDVNLSLPSQKSISRIHLLIEVGDVKEGDGLKLNVRPSLKVQDHRTKHGTRIDGQEIRDQTVALDEESYHIHLGKYEPAFRLYWDPIVFSVSLSSKDRKDKRSMIPYQNKVEPLGIKTLATFVPSTTHVVASKRNTAIGLQALINGKVIVTSSYLDAVAHAATIPGDGRQSALELDFDGNWPSPEEFLPPSNNEPGNRPPSLYRPDKARRNIFEGYTFVFCDNLQYSNFLGPVTDAHGKLERYDVRLGETTPEELVEFVRKRGHGTNVAVVRFIAKKNPDWENHLSTKVQEILGYRMVEQNEFLDIILTGDTSGLRKPLDDDFSPTARQVTTESPQASRNVQNGSPVQLEKSITEETPVPLSSGETSGTSRPALRGRGRTRTRVIPKLIDPFSMDPFDLPPPAPAQVQSTLTQLTSGQSFSTSAPRVIGASVQSGPSLLPRPNTGLNNMPMEIDEPPHNATPEAPPDPGSRKRPVEPEDEQGQPLDVMDLLPGAQAVKRRKLIEEEERAVRGESLREAPPEPLPKAEPVIKTPDKAAPLKGKGKKVQKDEDPFIIKAREIREKEEEAARVARAEELTAMEGLDVDQLKNLAIVEVMEVKPRTDKPSRDGYGDQGARWEGRWNGRKNFKKFVRSGRGGGMRAMRGNVMVNLVEHRGRDYGIGDGYWLENEEESPPAKKTQKTPAQQLQQADDRQGESNDCLQAPGPGDHSEAQAQVSAQTHGLTTRTKGLAITSQGTKRGAIAQGSRAGAGKKQKALVLRDESGSGEDSDDELRFKFKKR</sequence>
<dbReference type="EMBL" id="LN891012">
    <property type="protein sequence ID" value="CUS11784.1"/>
    <property type="molecule type" value="Genomic_DNA"/>
</dbReference>
<feature type="region of interest" description="Disordered" evidence="8">
    <location>
        <begin position="215"/>
        <end position="236"/>
    </location>
</feature>
<dbReference type="GO" id="GO:0000724">
    <property type="term" value="P:double-strand break repair via homologous recombination"/>
    <property type="evidence" value="ECO:0007669"/>
    <property type="project" value="TreeGrafter"/>
</dbReference>
<dbReference type="AlphaFoldDB" id="A0A292PXC7"/>
<evidence type="ECO:0000259" key="9">
    <source>
        <dbReference type="PROSITE" id="PS50006"/>
    </source>
</evidence>
<dbReference type="PANTHER" id="PTHR12162">
    <property type="entry name" value="NIBRIN-RELATED"/>
    <property type="match status" value="1"/>
</dbReference>
<dbReference type="GO" id="GO:0030870">
    <property type="term" value="C:Mre11 complex"/>
    <property type="evidence" value="ECO:0007669"/>
    <property type="project" value="InterPro"/>
</dbReference>
<feature type="compositionally biased region" description="Basic and acidic residues" evidence="8">
    <location>
        <begin position="539"/>
        <end position="550"/>
    </location>
</feature>
<dbReference type="InterPro" id="IPR032429">
    <property type="entry name" value="Nibrin_BRCT2"/>
</dbReference>
<evidence type="ECO:0000256" key="6">
    <source>
        <dbReference type="ARBA" id="ARBA00023242"/>
    </source>
</evidence>
<reference evidence="10" key="1">
    <citation type="submission" date="2015-10" db="EMBL/GenBank/DDBJ databases">
        <authorList>
            <person name="Regsiter A."/>
            <person name="william w."/>
        </authorList>
    </citation>
    <scope>NUCLEOTIDE SEQUENCE</scope>
    <source>
        <strain evidence="10">Montdore</strain>
    </source>
</reference>
<evidence type="ECO:0000256" key="8">
    <source>
        <dbReference type="SAM" id="MobiDB-lite"/>
    </source>
</evidence>
<evidence type="ECO:0000256" key="5">
    <source>
        <dbReference type="ARBA" id="ARBA00023204"/>
    </source>
</evidence>